<sequence length="135" mass="14818">MTKYFAASTNGFYSPEINGTDIPKDAVEITDEKWIALLNGQSEGKLISSDKDGNPVLVDFPAPTEEELITMAGSQKARMIAEATVQIGPLQDADDLGIATDEETKALKEWKTYRVMLSRVDASKAPDITWPQKPE</sequence>
<protein>
    <submittedName>
        <fullName evidence="1">Tail fiber assembly protein</fullName>
    </submittedName>
</protein>
<name>A0ACC5PNR3_ENTAG</name>
<dbReference type="Proteomes" id="UP000610459">
    <property type="component" value="Unassembled WGS sequence"/>
</dbReference>
<dbReference type="EMBL" id="JACYNR010000005">
    <property type="protein sequence ID" value="MBD8126554.1"/>
    <property type="molecule type" value="Genomic_DNA"/>
</dbReference>
<keyword evidence="2" id="KW-1185">Reference proteome</keyword>
<accession>A0ACC5PNR3</accession>
<evidence type="ECO:0000313" key="2">
    <source>
        <dbReference type="Proteomes" id="UP000610459"/>
    </source>
</evidence>
<evidence type="ECO:0000313" key="1">
    <source>
        <dbReference type="EMBL" id="MBD8126554.1"/>
    </source>
</evidence>
<reference evidence="1 2" key="1">
    <citation type="journal article" date="2020" name="FEMS Microbiol. Ecol.">
        <title>Temporal dynamics of bacterial communities during seed development and maturation.</title>
        <authorList>
            <person name="Chesneau G."/>
            <person name="Torres-Cortes G."/>
            <person name="Briand M."/>
            <person name="Darrasse A."/>
            <person name="Preveaux A."/>
            <person name="Marais C."/>
            <person name="Jacques M.A."/>
            <person name="Shade A."/>
            <person name="Barret M."/>
        </authorList>
    </citation>
    <scope>NUCLEOTIDE SEQUENCE [LARGE SCALE GENOMIC DNA]</scope>
    <source>
        <strain evidence="1 2">CFBP13709</strain>
    </source>
</reference>
<gene>
    <name evidence="1" type="ORF">IFT41_10555</name>
</gene>
<comment type="caution">
    <text evidence="1">The sequence shown here is derived from an EMBL/GenBank/DDBJ whole genome shotgun (WGS) entry which is preliminary data.</text>
</comment>
<proteinExistence type="predicted"/>
<organism evidence="1 2">
    <name type="scientific">Enterobacter agglomerans</name>
    <name type="common">Erwinia herbicola</name>
    <name type="synonym">Pantoea agglomerans</name>
    <dbReference type="NCBI Taxonomy" id="549"/>
    <lineage>
        <taxon>Bacteria</taxon>
        <taxon>Pseudomonadati</taxon>
        <taxon>Pseudomonadota</taxon>
        <taxon>Gammaproteobacteria</taxon>
        <taxon>Enterobacterales</taxon>
        <taxon>Erwiniaceae</taxon>
        <taxon>Pantoea</taxon>
        <taxon>Pantoea agglomerans group</taxon>
    </lineage>
</organism>